<gene>
    <name evidence="2" type="ORF">NDU88_002195</name>
</gene>
<evidence type="ECO:0000313" key="2">
    <source>
        <dbReference type="EMBL" id="KAJ1206797.1"/>
    </source>
</evidence>
<sequence>MERMAGVQESRGSAEEPLYCNSLPSAEAFIRVSRVAIAAVAPDTSSLHYSRSPAARPDVKGAVMDARSARAHSGEGR</sequence>
<evidence type="ECO:0000256" key="1">
    <source>
        <dbReference type="SAM" id="MobiDB-lite"/>
    </source>
</evidence>
<dbReference type="AlphaFoldDB" id="A0AAV7VYZ6"/>
<accession>A0AAV7VYZ6</accession>
<name>A0AAV7VYZ6_PLEWA</name>
<proteinExistence type="predicted"/>
<reference evidence="2" key="1">
    <citation type="journal article" date="2022" name="bioRxiv">
        <title>Sequencing and chromosome-scale assembly of the giantPleurodeles waltlgenome.</title>
        <authorList>
            <person name="Brown T."/>
            <person name="Elewa A."/>
            <person name="Iarovenko S."/>
            <person name="Subramanian E."/>
            <person name="Araus A.J."/>
            <person name="Petzold A."/>
            <person name="Susuki M."/>
            <person name="Suzuki K.-i.T."/>
            <person name="Hayashi T."/>
            <person name="Toyoda A."/>
            <person name="Oliveira C."/>
            <person name="Osipova E."/>
            <person name="Leigh N.D."/>
            <person name="Simon A."/>
            <person name="Yun M.H."/>
        </authorList>
    </citation>
    <scope>NUCLEOTIDE SEQUENCE</scope>
    <source>
        <strain evidence="2">20211129_DDA</strain>
        <tissue evidence="2">Liver</tissue>
    </source>
</reference>
<protein>
    <submittedName>
        <fullName evidence="2">Uncharacterized protein</fullName>
    </submittedName>
</protein>
<feature type="region of interest" description="Disordered" evidence="1">
    <location>
        <begin position="47"/>
        <end position="77"/>
    </location>
</feature>
<keyword evidence="3" id="KW-1185">Reference proteome</keyword>
<evidence type="ECO:0000313" key="3">
    <source>
        <dbReference type="Proteomes" id="UP001066276"/>
    </source>
</evidence>
<dbReference type="Proteomes" id="UP001066276">
    <property type="component" value="Chromosome 1_2"/>
</dbReference>
<dbReference type="EMBL" id="JANPWB010000002">
    <property type="protein sequence ID" value="KAJ1206797.1"/>
    <property type="molecule type" value="Genomic_DNA"/>
</dbReference>
<organism evidence="2 3">
    <name type="scientific">Pleurodeles waltl</name>
    <name type="common">Iberian ribbed newt</name>
    <dbReference type="NCBI Taxonomy" id="8319"/>
    <lineage>
        <taxon>Eukaryota</taxon>
        <taxon>Metazoa</taxon>
        <taxon>Chordata</taxon>
        <taxon>Craniata</taxon>
        <taxon>Vertebrata</taxon>
        <taxon>Euteleostomi</taxon>
        <taxon>Amphibia</taxon>
        <taxon>Batrachia</taxon>
        <taxon>Caudata</taxon>
        <taxon>Salamandroidea</taxon>
        <taxon>Salamandridae</taxon>
        <taxon>Pleurodelinae</taxon>
        <taxon>Pleurodeles</taxon>
    </lineage>
</organism>
<comment type="caution">
    <text evidence="2">The sequence shown here is derived from an EMBL/GenBank/DDBJ whole genome shotgun (WGS) entry which is preliminary data.</text>
</comment>